<feature type="signal peptide" evidence="1">
    <location>
        <begin position="1"/>
        <end position="16"/>
    </location>
</feature>
<organism evidence="2 3">
    <name type="scientific">Leptosia nina</name>
    <dbReference type="NCBI Taxonomy" id="320188"/>
    <lineage>
        <taxon>Eukaryota</taxon>
        <taxon>Metazoa</taxon>
        <taxon>Ecdysozoa</taxon>
        <taxon>Arthropoda</taxon>
        <taxon>Hexapoda</taxon>
        <taxon>Insecta</taxon>
        <taxon>Pterygota</taxon>
        <taxon>Neoptera</taxon>
        <taxon>Endopterygota</taxon>
        <taxon>Lepidoptera</taxon>
        <taxon>Glossata</taxon>
        <taxon>Ditrysia</taxon>
        <taxon>Papilionoidea</taxon>
        <taxon>Pieridae</taxon>
        <taxon>Pierinae</taxon>
        <taxon>Leptosia</taxon>
    </lineage>
</organism>
<reference evidence="2 3" key="1">
    <citation type="submission" date="2023-11" db="EMBL/GenBank/DDBJ databases">
        <authorList>
            <person name="Okamura Y."/>
        </authorList>
    </citation>
    <scope>NUCLEOTIDE SEQUENCE [LARGE SCALE GENOMIC DNA]</scope>
</reference>
<proteinExistence type="predicted"/>
<name>A0AAV1JUU6_9NEOP</name>
<comment type="caution">
    <text evidence="2">The sequence shown here is derived from an EMBL/GenBank/DDBJ whole genome shotgun (WGS) entry which is preliminary data.</text>
</comment>
<protein>
    <submittedName>
        <fullName evidence="2">Uncharacterized protein</fullName>
    </submittedName>
</protein>
<evidence type="ECO:0000256" key="1">
    <source>
        <dbReference type="SAM" id="SignalP"/>
    </source>
</evidence>
<dbReference type="EMBL" id="CAVLEF010000144">
    <property type="protein sequence ID" value="CAK1552408.1"/>
    <property type="molecule type" value="Genomic_DNA"/>
</dbReference>
<dbReference type="AlphaFoldDB" id="A0AAV1JUU6"/>
<accession>A0AAV1JUU6</accession>
<keyword evidence="1" id="KW-0732">Signal</keyword>
<keyword evidence="3" id="KW-1185">Reference proteome</keyword>
<gene>
    <name evidence="2" type="ORF">LNINA_LOCUS11453</name>
</gene>
<dbReference type="Proteomes" id="UP001497472">
    <property type="component" value="Unassembled WGS sequence"/>
</dbReference>
<evidence type="ECO:0000313" key="2">
    <source>
        <dbReference type="EMBL" id="CAK1552408.1"/>
    </source>
</evidence>
<sequence>MDSACLFLFFISCAVASSHHLDEDFSHEYQDILDDSNEETTIKENEVSKTPLLKYEVTEIIEDLPNTETLGPIVTNYTIAKPINLATAPSTQANTTAVESETKKNYLSIFHVKVEYDKEKENKAPQFFGIKEYIDGLKKGVVSGFNSIIDKFRFKSMTAMPNVVNGNALFINRLKKVSDFKSREHKRFFGHDDY</sequence>
<feature type="chain" id="PRO_5043707304" evidence="1">
    <location>
        <begin position="17"/>
        <end position="194"/>
    </location>
</feature>
<evidence type="ECO:0000313" key="3">
    <source>
        <dbReference type="Proteomes" id="UP001497472"/>
    </source>
</evidence>